<protein>
    <submittedName>
        <fullName evidence="2">Uncharacterized protein</fullName>
    </submittedName>
</protein>
<comment type="caution">
    <text evidence="2">The sequence shown here is derived from an EMBL/GenBank/DDBJ whole genome shotgun (WGS) entry which is preliminary data.</text>
</comment>
<reference evidence="2 3" key="1">
    <citation type="journal article" date="2019" name="Int. J. Syst. Evol. Microbiol.">
        <title>The Global Catalogue of Microorganisms (GCM) 10K type strain sequencing project: providing services to taxonomists for standard genome sequencing and annotation.</title>
        <authorList>
            <consortium name="The Broad Institute Genomics Platform"/>
            <consortium name="The Broad Institute Genome Sequencing Center for Infectious Disease"/>
            <person name="Wu L."/>
            <person name="Ma J."/>
        </authorList>
    </citation>
    <scope>NUCLEOTIDE SEQUENCE [LARGE SCALE GENOMIC DNA]</scope>
    <source>
        <strain evidence="2 3">JCM 14046</strain>
    </source>
</reference>
<gene>
    <name evidence="2" type="ORF">GCM10009737_03870</name>
</gene>
<evidence type="ECO:0000256" key="1">
    <source>
        <dbReference type="SAM" id="MobiDB-lite"/>
    </source>
</evidence>
<name>A0ABN2NXC6_9ACTN</name>
<accession>A0ABN2NXC6</accession>
<dbReference type="EMBL" id="BAAAMY010000001">
    <property type="protein sequence ID" value="GAA1906330.1"/>
    <property type="molecule type" value="Genomic_DNA"/>
</dbReference>
<keyword evidence="3" id="KW-1185">Reference proteome</keyword>
<feature type="region of interest" description="Disordered" evidence="1">
    <location>
        <begin position="185"/>
        <end position="204"/>
    </location>
</feature>
<sequence>MDLGHPPLHFPFYGVDTPAVRPRWLAAVEGRLGHPATGVWLRHGSLPPHPAGEPWLLVGTLRGDRSVDVRGDVPIPTEDVAADAVLRLLDVIAERTGSSPDGEPDRVVDLADREGARHAEWPRRTWTVAGTEVRVPVLESEGGWAGFARDLDGADLVVLGGGVDPDRLVLTRVVDGGAYGFDPAEPIRSPQTLRRSRARALGAG</sequence>
<dbReference type="RefSeq" id="WP_344002922.1">
    <property type="nucleotide sequence ID" value="NZ_BAAAMY010000001.1"/>
</dbReference>
<dbReference type="Proteomes" id="UP001501612">
    <property type="component" value="Unassembled WGS sequence"/>
</dbReference>
<evidence type="ECO:0000313" key="3">
    <source>
        <dbReference type="Proteomes" id="UP001501612"/>
    </source>
</evidence>
<proteinExistence type="predicted"/>
<organism evidence="2 3">
    <name type="scientific">Nocardioides lentus</name>
    <dbReference type="NCBI Taxonomy" id="338077"/>
    <lineage>
        <taxon>Bacteria</taxon>
        <taxon>Bacillati</taxon>
        <taxon>Actinomycetota</taxon>
        <taxon>Actinomycetes</taxon>
        <taxon>Propionibacteriales</taxon>
        <taxon>Nocardioidaceae</taxon>
        <taxon>Nocardioides</taxon>
    </lineage>
</organism>
<evidence type="ECO:0000313" key="2">
    <source>
        <dbReference type="EMBL" id="GAA1906330.1"/>
    </source>
</evidence>